<name>A0A8T0IS47_CERPU</name>
<protein>
    <submittedName>
        <fullName evidence="1">Uncharacterized protein</fullName>
    </submittedName>
</protein>
<organism evidence="1 2">
    <name type="scientific">Ceratodon purpureus</name>
    <name type="common">Fire moss</name>
    <name type="synonym">Dicranum purpureum</name>
    <dbReference type="NCBI Taxonomy" id="3225"/>
    <lineage>
        <taxon>Eukaryota</taxon>
        <taxon>Viridiplantae</taxon>
        <taxon>Streptophyta</taxon>
        <taxon>Embryophyta</taxon>
        <taxon>Bryophyta</taxon>
        <taxon>Bryophytina</taxon>
        <taxon>Bryopsida</taxon>
        <taxon>Dicranidae</taxon>
        <taxon>Pseudoditrichales</taxon>
        <taxon>Ditrichaceae</taxon>
        <taxon>Ceratodon</taxon>
    </lineage>
</organism>
<keyword evidence="2" id="KW-1185">Reference proteome</keyword>
<comment type="caution">
    <text evidence="1">The sequence shown here is derived from an EMBL/GenBank/DDBJ whole genome shotgun (WGS) entry which is preliminary data.</text>
</comment>
<reference evidence="1" key="1">
    <citation type="submission" date="2020-06" db="EMBL/GenBank/DDBJ databases">
        <title>WGS assembly of Ceratodon purpureus strain R40.</title>
        <authorList>
            <person name="Carey S.B."/>
            <person name="Jenkins J."/>
            <person name="Shu S."/>
            <person name="Lovell J.T."/>
            <person name="Sreedasyam A."/>
            <person name="Maumus F."/>
            <person name="Tiley G.P."/>
            <person name="Fernandez-Pozo N."/>
            <person name="Barry K."/>
            <person name="Chen C."/>
            <person name="Wang M."/>
            <person name="Lipzen A."/>
            <person name="Daum C."/>
            <person name="Saski C.A."/>
            <person name="Payton A.C."/>
            <person name="Mcbreen J.C."/>
            <person name="Conrad R.E."/>
            <person name="Kollar L.M."/>
            <person name="Olsson S."/>
            <person name="Huttunen S."/>
            <person name="Landis J.B."/>
            <person name="Wickett N.J."/>
            <person name="Johnson M.G."/>
            <person name="Rensing S.A."/>
            <person name="Grimwood J."/>
            <person name="Schmutz J."/>
            <person name="Mcdaniel S.F."/>
        </authorList>
    </citation>
    <scope>NUCLEOTIDE SEQUENCE</scope>
    <source>
        <strain evidence="1">R40</strain>
    </source>
</reference>
<sequence length="69" mass="7896">MNVGLIGRKLQELAGLLPEHAWRLGREKNSSSKVHRRNNLLPFTSLLQTARKNCSINLGKWLPQQCKFV</sequence>
<dbReference type="Proteomes" id="UP000822688">
    <property type="component" value="Chromosome 2"/>
</dbReference>
<evidence type="ECO:0000313" key="1">
    <source>
        <dbReference type="EMBL" id="KAG0585907.1"/>
    </source>
</evidence>
<accession>A0A8T0IS47</accession>
<proteinExistence type="predicted"/>
<dbReference type="EMBL" id="CM026422">
    <property type="protein sequence ID" value="KAG0585907.1"/>
    <property type="molecule type" value="Genomic_DNA"/>
</dbReference>
<gene>
    <name evidence="1" type="ORF">KC19_2G048700</name>
</gene>
<dbReference type="AlphaFoldDB" id="A0A8T0IS47"/>
<evidence type="ECO:0000313" key="2">
    <source>
        <dbReference type="Proteomes" id="UP000822688"/>
    </source>
</evidence>